<dbReference type="GeneID" id="25728655"/>
<organism evidence="2 3">
    <name type="scientific">Monoraphidium neglectum</name>
    <dbReference type="NCBI Taxonomy" id="145388"/>
    <lineage>
        <taxon>Eukaryota</taxon>
        <taxon>Viridiplantae</taxon>
        <taxon>Chlorophyta</taxon>
        <taxon>core chlorophytes</taxon>
        <taxon>Chlorophyceae</taxon>
        <taxon>CS clade</taxon>
        <taxon>Sphaeropleales</taxon>
        <taxon>Selenastraceae</taxon>
        <taxon>Monoraphidium</taxon>
    </lineage>
</organism>
<reference evidence="2 3" key="1">
    <citation type="journal article" date="2013" name="BMC Genomics">
        <title>Reconstruction of the lipid metabolism for the microalga Monoraphidium neglectum from its genome sequence reveals characteristics suitable for biofuel production.</title>
        <authorList>
            <person name="Bogen C."/>
            <person name="Al-Dilaimi A."/>
            <person name="Albersmeier A."/>
            <person name="Wichmann J."/>
            <person name="Grundmann M."/>
            <person name="Rupp O."/>
            <person name="Lauersen K.J."/>
            <person name="Blifernez-Klassen O."/>
            <person name="Kalinowski J."/>
            <person name="Goesmann A."/>
            <person name="Mussgnug J.H."/>
            <person name="Kruse O."/>
        </authorList>
    </citation>
    <scope>NUCLEOTIDE SEQUENCE [LARGE SCALE GENOMIC DNA]</scope>
    <source>
        <strain evidence="2 3">SAG 48.87</strain>
    </source>
</reference>
<evidence type="ECO:0000256" key="1">
    <source>
        <dbReference type="SAM" id="MobiDB-lite"/>
    </source>
</evidence>
<dbReference type="AlphaFoldDB" id="A0A0D2LYV0"/>
<name>A0A0D2LYV0_9CHLO</name>
<proteinExistence type="predicted"/>
<gene>
    <name evidence="2" type="ORF">MNEG_11397</name>
</gene>
<protein>
    <submittedName>
        <fullName evidence="2">Uncharacterized protein</fullName>
    </submittedName>
</protein>
<evidence type="ECO:0000313" key="2">
    <source>
        <dbReference type="EMBL" id="KIY96564.1"/>
    </source>
</evidence>
<dbReference type="EMBL" id="KK102942">
    <property type="protein sequence ID" value="KIY96564.1"/>
    <property type="molecule type" value="Genomic_DNA"/>
</dbReference>
<feature type="region of interest" description="Disordered" evidence="1">
    <location>
        <begin position="1"/>
        <end position="61"/>
    </location>
</feature>
<dbReference type="OrthoDB" id="550026at2759"/>
<keyword evidence="3" id="KW-1185">Reference proteome</keyword>
<sequence>MNLAEFQQKRPGPAGGPGANWMQVIQRPGHLSGGLGGALGSSRSGTGDEDEPTTSTSDEPLPVELKRFLATGSGVKWLVDTVKDWPDLFVDAKERLEDTLEDTSKHISAAPRHLNSFVVREYKKLVRSEMGKRLISRTHGADAAIADPLSVPLYVVEDIVRLRVHQLINRNWRPLVWRLCSRATLMCGLINLLKAGAKRLARGRPRAERIVAYVCDTLLPTEFYGPVLGITMVVTQSVNELLGKG</sequence>
<accession>A0A0D2LYV0</accession>
<evidence type="ECO:0000313" key="3">
    <source>
        <dbReference type="Proteomes" id="UP000054498"/>
    </source>
</evidence>
<dbReference type="RefSeq" id="XP_013895584.1">
    <property type="nucleotide sequence ID" value="XM_014040130.1"/>
</dbReference>
<dbReference type="KEGG" id="mng:MNEG_11397"/>
<dbReference type="Proteomes" id="UP000054498">
    <property type="component" value="Unassembled WGS sequence"/>
</dbReference>